<keyword evidence="4" id="KW-1185">Reference proteome</keyword>
<feature type="signal peptide" evidence="2">
    <location>
        <begin position="1"/>
        <end position="17"/>
    </location>
</feature>
<dbReference type="EMBL" id="CYKH01001178">
    <property type="protein sequence ID" value="CUG85634.1"/>
    <property type="molecule type" value="Genomic_DNA"/>
</dbReference>
<keyword evidence="2" id="KW-0732">Signal</keyword>
<evidence type="ECO:0000313" key="4">
    <source>
        <dbReference type="Proteomes" id="UP000051952"/>
    </source>
</evidence>
<feature type="transmembrane region" description="Helical" evidence="1">
    <location>
        <begin position="187"/>
        <end position="207"/>
    </location>
</feature>
<keyword evidence="1" id="KW-0472">Membrane</keyword>
<organism evidence="3 4">
    <name type="scientific">Bodo saltans</name>
    <name type="common">Flagellated protozoan</name>
    <dbReference type="NCBI Taxonomy" id="75058"/>
    <lineage>
        <taxon>Eukaryota</taxon>
        <taxon>Discoba</taxon>
        <taxon>Euglenozoa</taxon>
        <taxon>Kinetoplastea</taxon>
        <taxon>Metakinetoplastina</taxon>
        <taxon>Eubodonida</taxon>
        <taxon>Bodonidae</taxon>
        <taxon>Bodo</taxon>
    </lineage>
</organism>
<keyword evidence="1" id="KW-1133">Transmembrane helix</keyword>
<evidence type="ECO:0000256" key="2">
    <source>
        <dbReference type="SAM" id="SignalP"/>
    </source>
</evidence>
<evidence type="ECO:0000256" key="1">
    <source>
        <dbReference type="SAM" id="Phobius"/>
    </source>
</evidence>
<keyword evidence="1" id="KW-0812">Transmembrane</keyword>
<evidence type="ECO:0000313" key="3">
    <source>
        <dbReference type="EMBL" id="CUG85634.1"/>
    </source>
</evidence>
<dbReference type="AlphaFoldDB" id="A0A0S4J5U5"/>
<dbReference type="Proteomes" id="UP000051952">
    <property type="component" value="Unassembled WGS sequence"/>
</dbReference>
<proteinExistence type="predicted"/>
<name>A0A0S4J5U5_BODSA</name>
<gene>
    <name evidence="3" type="ORF">BSAL_90285</name>
</gene>
<dbReference type="VEuPathDB" id="TriTrypDB:BSAL_90285"/>
<accession>A0A0S4J5U5</accession>
<protein>
    <submittedName>
        <fullName evidence="3">Membrane-associated protein, putative</fullName>
    </submittedName>
</protein>
<reference evidence="4" key="1">
    <citation type="submission" date="2015-09" db="EMBL/GenBank/DDBJ databases">
        <authorList>
            <consortium name="Pathogen Informatics"/>
        </authorList>
    </citation>
    <scope>NUCLEOTIDE SEQUENCE [LARGE SCALE GENOMIC DNA]</scope>
    <source>
        <strain evidence="4">Lake Konstanz</strain>
    </source>
</reference>
<feature type="chain" id="PRO_5006621993" evidence="2">
    <location>
        <begin position="18"/>
        <end position="229"/>
    </location>
</feature>
<sequence length="229" mass="25513">MFRVLLALVLVAAAVSGAEPTIRELLKQKFSVALVSDSYGTFRTKLELQPSVNFEESLSTIDVPALEGTTATTTPRWFETLRLIVDLKSPDGNSGNAQVFFVEATDGAANITFDFNLVKPSTSATFLESSGKYSTNTFAYGVFWWRFTSQSEFTLQFVDHIFSNTTTLQGSSLPLVAAEGAKSDKPWYQTWGLVLVTGGVFLIRLWLNNMQSRRQLKQEKIAEMNKKKQ</sequence>